<dbReference type="RefSeq" id="WP_184172662.1">
    <property type="nucleotide sequence ID" value="NZ_BAABAG010000009.1"/>
</dbReference>
<accession>A0A7W9JJV4</accession>
<comment type="caution">
    <text evidence="3">The sequence shown here is derived from an EMBL/GenBank/DDBJ whole genome shotgun (WGS) entry which is preliminary data.</text>
</comment>
<dbReference type="EMBL" id="JACHMW010000001">
    <property type="protein sequence ID" value="MBB5849216.1"/>
    <property type="molecule type" value="Genomic_DNA"/>
</dbReference>
<name>A0A7W9JJV4_9MICC</name>
<keyword evidence="2" id="KW-1133">Transmembrane helix</keyword>
<feature type="transmembrane region" description="Helical" evidence="2">
    <location>
        <begin position="6"/>
        <end position="29"/>
    </location>
</feature>
<reference evidence="3 4" key="1">
    <citation type="submission" date="2020-08" db="EMBL/GenBank/DDBJ databases">
        <title>Sequencing the genomes of 1000 actinobacteria strains.</title>
        <authorList>
            <person name="Klenk H.-P."/>
        </authorList>
    </citation>
    <scope>NUCLEOTIDE SEQUENCE [LARGE SCALE GENOMIC DNA]</scope>
    <source>
        <strain evidence="3 4">DSM 17945</strain>
    </source>
</reference>
<feature type="region of interest" description="Disordered" evidence="1">
    <location>
        <begin position="83"/>
        <end position="104"/>
    </location>
</feature>
<keyword evidence="4" id="KW-1185">Reference proteome</keyword>
<proteinExistence type="predicted"/>
<feature type="region of interest" description="Disordered" evidence="1">
    <location>
        <begin position="53"/>
        <end position="72"/>
    </location>
</feature>
<evidence type="ECO:0000256" key="1">
    <source>
        <dbReference type="SAM" id="MobiDB-lite"/>
    </source>
</evidence>
<evidence type="ECO:0000256" key="2">
    <source>
        <dbReference type="SAM" id="Phobius"/>
    </source>
</evidence>
<gene>
    <name evidence="3" type="ORF">HDA33_001780</name>
</gene>
<keyword evidence="2" id="KW-0472">Membrane</keyword>
<protein>
    <submittedName>
        <fullName evidence="3">Uncharacterized protein</fullName>
    </submittedName>
</protein>
<evidence type="ECO:0000313" key="4">
    <source>
        <dbReference type="Proteomes" id="UP000567246"/>
    </source>
</evidence>
<keyword evidence="2" id="KW-0812">Transmembrane</keyword>
<sequence length="104" mass="11813">MLGGLPWFAWIAIVAILVWGTLQVVQLATGRALPGEEMKKEVEELRTRLDAIEGRRPAGELPARADAEGSDLERRLERLEARADRREARDREHDDWDRRAGELG</sequence>
<dbReference type="AlphaFoldDB" id="A0A7W9JJV4"/>
<organism evidence="3 4">
    <name type="scientific">Micrococcus endophyticus</name>
    <dbReference type="NCBI Taxonomy" id="455343"/>
    <lineage>
        <taxon>Bacteria</taxon>
        <taxon>Bacillati</taxon>
        <taxon>Actinomycetota</taxon>
        <taxon>Actinomycetes</taxon>
        <taxon>Micrococcales</taxon>
        <taxon>Micrococcaceae</taxon>
        <taxon>Micrococcus</taxon>
    </lineage>
</organism>
<evidence type="ECO:0000313" key="3">
    <source>
        <dbReference type="EMBL" id="MBB5849216.1"/>
    </source>
</evidence>
<dbReference type="Proteomes" id="UP000567246">
    <property type="component" value="Unassembled WGS sequence"/>
</dbReference>